<keyword evidence="3" id="KW-1185">Reference proteome</keyword>
<reference evidence="2" key="1">
    <citation type="submission" date="2021-05" db="EMBL/GenBank/DDBJ databases">
        <authorList>
            <person name="Arsene-Ploetze F."/>
        </authorList>
    </citation>
    <scope>NUCLEOTIDE SEQUENCE</scope>
    <source>
        <strain evidence="2">DSM 42138</strain>
    </source>
</reference>
<dbReference type="AlphaFoldDB" id="A0A9W4GUX0"/>
<organism evidence="2 3">
    <name type="scientific">Actinacidiphila cocklensis</name>
    <dbReference type="NCBI Taxonomy" id="887465"/>
    <lineage>
        <taxon>Bacteria</taxon>
        <taxon>Bacillati</taxon>
        <taxon>Actinomycetota</taxon>
        <taxon>Actinomycetes</taxon>
        <taxon>Kitasatosporales</taxon>
        <taxon>Streptomycetaceae</taxon>
        <taxon>Actinacidiphila</taxon>
    </lineage>
</organism>
<name>A0A9W4GUX0_9ACTN</name>
<dbReference type="EMBL" id="CAJSLV010000094">
    <property type="protein sequence ID" value="CAG6397977.1"/>
    <property type="molecule type" value="Genomic_DNA"/>
</dbReference>
<accession>A0A9W4GUX0</accession>
<evidence type="ECO:0000313" key="2">
    <source>
        <dbReference type="EMBL" id="CAG6397977.1"/>
    </source>
</evidence>
<feature type="region of interest" description="Disordered" evidence="1">
    <location>
        <begin position="70"/>
        <end position="116"/>
    </location>
</feature>
<proteinExistence type="predicted"/>
<protein>
    <submittedName>
        <fullName evidence="2">Uncharacterized protein</fullName>
    </submittedName>
</protein>
<evidence type="ECO:0000256" key="1">
    <source>
        <dbReference type="SAM" id="MobiDB-lite"/>
    </source>
</evidence>
<dbReference type="Proteomes" id="UP001152519">
    <property type="component" value="Unassembled WGS sequence"/>
</dbReference>
<feature type="compositionally biased region" description="Basic and acidic residues" evidence="1">
    <location>
        <begin position="76"/>
        <end position="92"/>
    </location>
</feature>
<feature type="compositionally biased region" description="Basic and acidic residues" evidence="1">
    <location>
        <begin position="143"/>
        <end position="154"/>
    </location>
</feature>
<sequence>MHQRHQQRLPDHPSRRHRHQRRSQVLSVGLLRLPLHQLLTGHQPARAAQRDQQCADERLVQLRRQRRLRRRVRHLARPDAQEGRRQQDRDHGLVPPDQPRPAGRLPRRYRERGWPQLGRVDRQQRLQRRDLLRGSLGHRQLELRRQGLRQRDDQPGYGPELLVPHQRPGGLRALAERRRPGGDLLLVLGEHRRRLDHRRYDHRRYDQWRHHRRFRFPVLQGHRHPADLGGRLHRQRHRGQHRVQRRQRLEARLHPPVRPVDHQRLERDRVALLRVCHRVQSLLQRPDTGRRYAVLRLPGHILRHLRPTCRLHPQRHLLLLTSSCAAPHSGRHS</sequence>
<feature type="region of interest" description="Disordered" evidence="1">
    <location>
        <begin position="1"/>
        <end position="22"/>
    </location>
</feature>
<gene>
    <name evidence="2" type="ORF">SCOCK_610005</name>
</gene>
<comment type="caution">
    <text evidence="2">The sequence shown here is derived from an EMBL/GenBank/DDBJ whole genome shotgun (WGS) entry which is preliminary data.</text>
</comment>
<evidence type="ECO:0000313" key="3">
    <source>
        <dbReference type="Proteomes" id="UP001152519"/>
    </source>
</evidence>
<feature type="region of interest" description="Disordered" evidence="1">
    <location>
        <begin position="143"/>
        <end position="166"/>
    </location>
</feature>